<dbReference type="InterPro" id="IPR008966">
    <property type="entry name" value="Adhesion_dom_sf"/>
</dbReference>
<dbReference type="EMBL" id="JAENSR010000001">
    <property type="protein sequence ID" value="MBK3457637.1"/>
    <property type="molecule type" value="Genomic_DNA"/>
</dbReference>
<organism evidence="8 9">
    <name type="scientific">Pseudomonas haemolytica</name>
    <dbReference type="NCBI Taxonomy" id="2600065"/>
    <lineage>
        <taxon>Bacteria</taxon>
        <taxon>Pseudomonadati</taxon>
        <taxon>Pseudomonadota</taxon>
        <taxon>Gammaproteobacteria</taxon>
        <taxon>Pseudomonadales</taxon>
        <taxon>Pseudomonadaceae</taxon>
        <taxon>Pseudomonas</taxon>
    </lineage>
</organism>
<gene>
    <name evidence="8" type="ORF">FRT59_18715</name>
    <name evidence="7" type="ORF">JJD71_00985</name>
</gene>
<dbReference type="Pfam" id="PF00419">
    <property type="entry name" value="Fimbrial"/>
    <property type="match status" value="1"/>
</dbReference>
<dbReference type="SUPFAM" id="SSF49401">
    <property type="entry name" value="Bacterial adhesins"/>
    <property type="match status" value="1"/>
</dbReference>
<keyword evidence="3 5" id="KW-0732">Signal</keyword>
<protein>
    <submittedName>
        <fullName evidence="8">Type 1 fimbrial protein</fullName>
    </submittedName>
</protein>
<reference evidence="8 9" key="1">
    <citation type="submission" date="2019-08" db="EMBL/GenBank/DDBJ databases">
        <title>Pseudomonas haemolytica sp. nov. isolated from raw milk and skim milk concentrate.</title>
        <authorList>
            <person name="Hofmann K."/>
            <person name="Huptas C."/>
            <person name="Doll E."/>
            <person name="Scherer S."/>
            <person name="Wenning M."/>
        </authorList>
    </citation>
    <scope>NUCLEOTIDE SEQUENCE [LARGE SCALE GENOMIC DNA]</scope>
    <source>
        <strain evidence="8 9">DSM 108987</strain>
    </source>
</reference>
<evidence type="ECO:0000256" key="3">
    <source>
        <dbReference type="ARBA" id="ARBA00022729"/>
    </source>
</evidence>
<evidence type="ECO:0000256" key="5">
    <source>
        <dbReference type="SAM" id="SignalP"/>
    </source>
</evidence>
<evidence type="ECO:0000313" key="10">
    <source>
        <dbReference type="Proteomes" id="UP000620382"/>
    </source>
</evidence>
<accession>A0A5P1DFC0</accession>
<dbReference type="Gene3D" id="2.60.40.3310">
    <property type="match status" value="1"/>
</dbReference>
<keyword evidence="10" id="KW-1185">Reference proteome</keyword>
<evidence type="ECO:0000256" key="4">
    <source>
        <dbReference type="ARBA" id="ARBA00023263"/>
    </source>
</evidence>
<evidence type="ECO:0000256" key="1">
    <source>
        <dbReference type="ARBA" id="ARBA00004561"/>
    </source>
</evidence>
<dbReference type="Proteomes" id="UP000620382">
    <property type="component" value="Unassembled WGS sequence"/>
</dbReference>
<reference evidence="7 10" key="2">
    <citation type="submission" date="2021-01" db="EMBL/GenBank/DDBJ databases">
        <title>Antibiotic resistance and phylogeny of Pseudomonas spp. isolated over three decades from chicken meat in the Norwegian food chain.</title>
        <authorList>
            <person name="Moen B."/>
        </authorList>
    </citation>
    <scope>NUCLEOTIDE SEQUENCE [LARGE SCALE GENOMIC DNA]</scope>
    <source>
        <strain evidence="7 10">MF6766</strain>
    </source>
</reference>
<dbReference type="InterPro" id="IPR000259">
    <property type="entry name" value="Adhesion_dom_fimbrial"/>
</dbReference>
<name>A0A5P1DFC0_9PSED</name>
<dbReference type="EMBL" id="VOIW01000005">
    <property type="protein sequence ID" value="MRJ38986.1"/>
    <property type="molecule type" value="Genomic_DNA"/>
</dbReference>
<feature type="signal peptide" evidence="5">
    <location>
        <begin position="1"/>
        <end position="28"/>
    </location>
</feature>
<evidence type="ECO:0000256" key="2">
    <source>
        <dbReference type="ARBA" id="ARBA00006671"/>
    </source>
</evidence>
<dbReference type="GO" id="GO:0009289">
    <property type="term" value="C:pilus"/>
    <property type="evidence" value="ECO:0007669"/>
    <property type="project" value="UniProtKB-SubCell"/>
</dbReference>
<dbReference type="InterPro" id="IPR036937">
    <property type="entry name" value="Adhesion_dom_fimbrial_sf"/>
</dbReference>
<comment type="subcellular location">
    <subcellularLocation>
        <location evidence="1">Fimbrium</location>
    </subcellularLocation>
</comment>
<comment type="caution">
    <text evidence="8">The sequence shown here is derived from an EMBL/GenBank/DDBJ whole genome shotgun (WGS) entry which is preliminary data.</text>
</comment>
<evidence type="ECO:0000313" key="7">
    <source>
        <dbReference type="EMBL" id="MBK3457637.1"/>
    </source>
</evidence>
<proteinExistence type="inferred from homology"/>
<evidence type="ECO:0000313" key="8">
    <source>
        <dbReference type="EMBL" id="MRJ38986.1"/>
    </source>
</evidence>
<feature type="domain" description="Fimbrial-type adhesion" evidence="6">
    <location>
        <begin position="201"/>
        <end position="346"/>
    </location>
</feature>
<dbReference type="OrthoDB" id="8970968at2"/>
<comment type="similarity">
    <text evidence="2">Belongs to the fimbrial protein family.</text>
</comment>
<dbReference type="PANTHER" id="PTHR33420">
    <property type="entry name" value="FIMBRIAL SUBUNIT ELFA-RELATED"/>
    <property type="match status" value="1"/>
</dbReference>
<dbReference type="PANTHER" id="PTHR33420:SF12">
    <property type="entry name" value="FIMBRIN-LIKE PROTEIN FIMI-RELATED"/>
    <property type="match status" value="1"/>
</dbReference>
<dbReference type="Gene3D" id="2.60.40.1090">
    <property type="entry name" value="Fimbrial-type adhesion domain"/>
    <property type="match status" value="1"/>
</dbReference>
<dbReference type="AlphaFoldDB" id="A0A5P1DFC0"/>
<dbReference type="RefSeq" id="WP_153871940.1">
    <property type="nucleotide sequence ID" value="NZ_JAENSR010000001.1"/>
</dbReference>
<feature type="chain" id="PRO_5024406698" evidence="5">
    <location>
        <begin position="29"/>
        <end position="347"/>
    </location>
</feature>
<evidence type="ECO:0000259" key="6">
    <source>
        <dbReference type="Pfam" id="PF00419"/>
    </source>
</evidence>
<dbReference type="Proteomes" id="UP000408764">
    <property type="component" value="Unassembled WGS sequence"/>
</dbReference>
<sequence length="347" mass="36339">MKRTHALRRALLVVLTCSAILVVERVQAKATCTPAAPTVLSVPRITVPTNPVVGQVLGSPDGYPIEVTHGLSCTYDPHVIIEYWSSIGISRDIPWSGHYFGHSGLAMPVYLTGVPGVGFAFMAEDRDSGPMKIVTTGVTVLHGPVYPGLPTWGARGRVFFVVIGAVSGGTVIPRTFSGLNLYTNATFHAINFGSIEIGPPSKPTCTVSTPSVAIPLGTVESRAFTGINSVAGNATGTITLQCAGGSGGRLDVLVALTDQTQPSNRSDRLTLTATSKARGVALQLLFGDRVISYGPDSATVGAPHQWLAGSTDNGTFQIPLTARFIQTSKSIHPGPANGLATFTLTYR</sequence>
<evidence type="ECO:0000313" key="9">
    <source>
        <dbReference type="Proteomes" id="UP000408764"/>
    </source>
</evidence>
<dbReference type="GO" id="GO:0043709">
    <property type="term" value="P:cell adhesion involved in single-species biofilm formation"/>
    <property type="evidence" value="ECO:0007669"/>
    <property type="project" value="TreeGrafter"/>
</dbReference>
<keyword evidence="4" id="KW-0281">Fimbrium</keyword>
<dbReference type="InterPro" id="IPR050263">
    <property type="entry name" value="Bact_Fimbrial_Adh_Pro"/>
</dbReference>